<evidence type="ECO:0000256" key="1">
    <source>
        <dbReference type="SAM" id="MobiDB-lite"/>
    </source>
</evidence>
<name>A0A3P7L1S1_STRVU</name>
<dbReference type="AlphaFoldDB" id="A0A3P7L1S1"/>
<protein>
    <submittedName>
        <fullName evidence="2">Uncharacterized protein</fullName>
    </submittedName>
</protein>
<feature type="region of interest" description="Disordered" evidence="1">
    <location>
        <begin position="1"/>
        <end position="39"/>
    </location>
</feature>
<dbReference type="EMBL" id="UYYB01030284">
    <property type="protein sequence ID" value="VDM73382.1"/>
    <property type="molecule type" value="Genomic_DNA"/>
</dbReference>
<gene>
    <name evidence="2" type="ORF">SVUK_LOCUS8380</name>
</gene>
<evidence type="ECO:0000313" key="3">
    <source>
        <dbReference type="Proteomes" id="UP000270094"/>
    </source>
</evidence>
<organism evidence="2 3">
    <name type="scientific">Strongylus vulgaris</name>
    <name type="common">Blood worm</name>
    <dbReference type="NCBI Taxonomy" id="40348"/>
    <lineage>
        <taxon>Eukaryota</taxon>
        <taxon>Metazoa</taxon>
        <taxon>Ecdysozoa</taxon>
        <taxon>Nematoda</taxon>
        <taxon>Chromadorea</taxon>
        <taxon>Rhabditida</taxon>
        <taxon>Rhabditina</taxon>
        <taxon>Rhabditomorpha</taxon>
        <taxon>Strongyloidea</taxon>
        <taxon>Strongylidae</taxon>
        <taxon>Strongylus</taxon>
    </lineage>
</organism>
<sequence>MYRGSFCSSEPSVAHPTNQDEREVPGIPSTSDADNGEVLATTPTLSPAIQANWTSQLKNDLGIGISSPPRQQQFTSVQSLTSAPAGVEFVTATVPPGLSDYHFGFVDGPQSTDIPTSAPSVANASNDVLFSSSRSATNATGGAVPSKVSEVGLVIVFFFKRFS</sequence>
<reference evidence="2 3" key="1">
    <citation type="submission" date="2018-11" db="EMBL/GenBank/DDBJ databases">
        <authorList>
            <consortium name="Pathogen Informatics"/>
        </authorList>
    </citation>
    <scope>NUCLEOTIDE SEQUENCE [LARGE SCALE GENOMIC DNA]</scope>
</reference>
<proteinExistence type="predicted"/>
<evidence type="ECO:0000313" key="2">
    <source>
        <dbReference type="EMBL" id="VDM73382.1"/>
    </source>
</evidence>
<accession>A0A3P7L1S1</accession>
<keyword evidence="3" id="KW-1185">Reference proteome</keyword>
<dbReference type="OrthoDB" id="5918007at2759"/>
<dbReference type="Proteomes" id="UP000270094">
    <property type="component" value="Unassembled WGS sequence"/>
</dbReference>
<feature type="compositionally biased region" description="Polar residues" evidence="1">
    <location>
        <begin position="1"/>
        <end position="17"/>
    </location>
</feature>